<name>A0A1G5Q076_PHOLU</name>
<dbReference type="EMBL" id="FMWJ01000002">
    <property type="protein sequence ID" value="SCZ54709.1"/>
    <property type="molecule type" value="Genomic_DNA"/>
</dbReference>
<dbReference type="Proteomes" id="UP000183223">
    <property type="component" value="Unassembled WGS sequence"/>
</dbReference>
<evidence type="ECO:0000313" key="2">
    <source>
        <dbReference type="Proteomes" id="UP000183223"/>
    </source>
</evidence>
<organism evidence="1 2">
    <name type="scientific">Photorhabdus luminescens</name>
    <name type="common">Xenorhabdus luminescens</name>
    <dbReference type="NCBI Taxonomy" id="29488"/>
    <lineage>
        <taxon>Bacteria</taxon>
        <taxon>Pseudomonadati</taxon>
        <taxon>Pseudomonadota</taxon>
        <taxon>Gammaproteobacteria</taxon>
        <taxon>Enterobacterales</taxon>
        <taxon>Morganellaceae</taxon>
        <taxon>Photorhabdus</taxon>
    </lineage>
</organism>
<reference evidence="2" key="1">
    <citation type="submission" date="2016-10" db="EMBL/GenBank/DDBJ databases">
        <authorList>
            <person name="Varghese N."/>
            <person name="Submissions S."/>
        </authorList>
    </citation>
    <scope>NUCLEOTIDE SEQUENCE [LARGE SCALE GENOMIC DNA]</scope>
    <source>
        <strain evidence="2">ATCC 29999</strain>
    </source>
</reference>
<keyword evidence="2" id="KW-1185">Reference proteome</keyword>
<dbReference type="RefSeq" id="WP_074524832.1">
    <property type="nucleotide sequence ID" value="NZ_CAWQXX010000034.1"/>
</dbReference>
<dbReference type="STRING" id="29488.KS18_13375"/>
<protein>
    <submittedName>
        <fullName evidence="1">Uncharacterized protein</fullName>
    </submittedName>
</protein>
<sequence>MHEVKSNLNQLADKAGKPYVQLVPINQQDRVPGGFEDLITIGEDFFDADREIQFMFAGDSSTTQYELISLSPKTILRLRAI</sequence>
<gene>
    <name evidence="1" type="ORF">SAMN02982990_00625</name>
</gene>
<proteinExistence type="predicted"/>
<dbReference type="AlphaFoldDB" id="A0A1G5Q076"/>
<accession>A0A1G5Q076</accession>
<dbReference type="GeneID" id="95971082"/>
<evidence type="ECO:0000313" key="1">
    <source>
        <dbReference type="EMBL" id="SCZ54709.1"/>
    </source>
</evidence>